<dbReference type="Proteomes" id="UP000267821">
    <property type="component" value="Unassembled WGS sequence"/>
</dbReference>
<dbReference type="InParanoid" id="A0A3N4LL73"/>
<accession>A0A3N4LL73</accession>
<evidence type="ECO:0000313" key="3">
    <source>
        <dbReference type="Proteomes" id="UP000267821"/>
    </source>
</evidence>
<feature type="region of interest" description="Disordered" evidence="1">
    <location>
        <begin position="113"/>
        <end position="182"/>
    </location>
</feature>
<evidence type="ECO:0000313" key="2">
    <source>
        <dbReference type="EMBL" id="RPB23560.1"/>
    </source>
</evidence>
<protein>
    <submittedName>
        <fullName evidence="2">Uncharacterized protein</fullName>
    </submittedName>
</protein>
<evidence type="ECO:0000256" key="1">
    <source>
        <dbReference type="SAM" id="MobiDB-lite"/>
    </source>
</evidence>
<proteinExistence type="predicted"/>
<sequence>MHVAHGLAHLVELDNQRVSHVGNYKIIQPSRTERQQSNFYEAGTELQISPEGEVYDFLGDSPKSKHRVASIHRQLFGTRRPLALFDGDSKAYSKKWRVTTGSAVNQIAVVIMPRSGKTRKSKGKGKGGRQIQIQSLDKAPPTRKTPEPTQLPTPAGTPAVSRRSKAPTSLEGMRSLSDMKNERESLRLGLSTVEKQKEELGKQVGQLEEEKEELRKVIWELKGELSWEKVLPKGRFVEEFEGTMSFLEEAEFWNKRCRRAEERSIKAESARDKVWEEILEEQVKLEVEQALVQQQKKRKGAKDKKVLENTPPVNTEEDMVMLDPKPEQRVGSGREGRKDVAPVYPN</sequence>
<keyword evidence="3" id="KW-1185">Reference proteome</keyword>
<dbReference type="AlphaFoldDB" id="A0A3N4LL73"/>
<gene>
    <name evidence="2" type="ORF">L211DRAFT_849546</name>
</gene>
<feature type="compositionally biased region" description="Basic and acidic residues" evidence="1">
    <location>
        <begin position="324"/>
        <end position="340"/>
    </location>
</feature>
<reference evidence="2 3" key="1">
    <citation type="journal article" date="2018" name="Nat. Ecol. Evol.">
        <title>Pezizomycetes genomes reveal the molecular basis of ectomycorrhizal truffle lifestyle.</title>
        <authorList>
            <person name="Murat C."/>
            <person name="Payen T."/>
            <person name="Noel B."/>
            <person name="Kuo A."/>
            <person name="Morin E."/>
            <person name="Chen J."/>
            <person name="Kohler A."/>
            <person name="Krizsan K."/>
            <person name="Balestrini R."/>
            <person name="Da Silva C."/>
            <person name="Montanini B."/>
            <person name="Hainaut M."/>
            <person name="Levati E."/>
            <person name="Barry K.W."/>
            <person name="Belfiori B."/>
            <person name="Cichocki N."/>
            <person name="Clum A."/>
            <person name="Dockter R.B."/>
            <person name="Fauchery L."/>
            <person name="Guy J."/>
            <person name="Iotti M."/>
            <person name="Le Tacon F."/>
            <person name="Lindquist E.A."/>
            <person name="Lipzen A."/>
            <person name="Malagnac F."/>
            <person name="Mello A."/>
            <person name="Molinier V."/>
            <person name="Miyauchi S."/>
            <person name="Poulain J."/>
            <person name="Riccioni C."/>
            <person name="Rubini A."/>
            <person name="Sitrit Y."/>
            <person name="Splivallo R."/>
            <person name="Traeger S."/>
            <person name="Wang M."/>
            <person name="Zifcakova L."/>
            <person name="Wipf D."/>
            <person name="Zambonelli A."/>
            <person name="Paolocci F."/>
            <person name="Nowrousian M."/>
            <person name="Ottonello S."/>
            <person name="Baldrian P."/>
            <person name="Spatafora J.W."/>
            <person name="Henrissat B."/>
            <person name="Nagy L.G."/>
            <person name="Aury J.M."/>
            <person name="Wincker P."/>
            <person name="Grigoriev I.V."/>
            <person name="Bonfante P."/>
            <person name="Martin F.M."/>
        </authorList>
    </citation>
    <scope>NUCLEOTIDE SEQUENCE [LARGE SCALE GENOMIC DNA]</scope>
    <source>
        <strain evidence="2 3">ATCC MYA-4762</strain>
    </source>
</reference>
<dbReference type="EMBL" id="ML121545">
    <property type="protein sequence ID" value="RPB23560.1"/>
    <property type="molecule type" value="Genomic_DNA"/>
</dbReference>
<dbReference type="OrthoDB" id="10570776at2759"/>
<feature type="region of interest" description="Disordered" evidence="1">
    <location>
        <begin position="294"/>
        <end position="346"/>
    </location>
</feature>
<name>A0A3N4LL73_9PEZI</name>
<organism evidence="2 3">
    <name type="scientific">Terfezia boudieri ATCC MYA-4762</name>
    <dbReference type="NCBI Taxonomy" id="1051890"/>
    <lineage>
        <taxon>Eukaryota</taxon>
        <taxon>Fungi</taxon>
        <taxon>Dikarya</taxon>
        <taxon>Ascomycota</taxon>
        <taxon>Pezizomycotina</taxon>
        <taxon>Pezizomycetes</taxon>
        <taxon>Pezizales</taxon>
        <taxon>Pezizaceae</taxon>
        <taxon>Terfezia</taxon>
    </lineage>
</organism>
<feature type="compositionally biased region" description="Basic residues" evidence="1">
    <location>
        <begin position="116"/>
        <end position="127"/>
    </location>
</feature>